<dbReference type="PROSITE" id="PS50892">
    <property type="entry name" value="V_SNARE"/>
    <property type="match status" value="1"/>
</dbReference>
<feature type="domain" description="V-SNARE coiled-coil homology" evidence="11">
    <location>
        <begin position="130"/>
        <end position="190"/>
    </location>
</feature>
<keyword evidence="9" id="KW-0175">Coiled coil</keyword>
<keyword evidence="7" id="KW-0636">Prenylation</keyword>
<dbReference type="STRING" id="133385.A0A2T9YRI2"/>
<evidence type="ECO:0000256" key="1">
    <source>
        <dbReference type="ARBA" id="ARBA00004342"/>
    </source>
</evidence>
<feature type="domain" description="Longin" evidence="10">
    <location>
        <begin position="7"/>
        <end position="119"/>
    </location>
</feature>
<evidence type="ECO:0000256" key="3">
    <source>
        <dbReference type="ARBA" id="ARBA00022481"/>
    </source>
</evidence>
<dbReference type="CDD" id="cd14824">
    <property type="entry name" value="Longin"/>
    <property type="match status" value="1"/>
</dbReference>
<comment type="similarity">
    <text evidence="2">Belongs to the synaptobrevin family.</text>
</comment>
<reference evidence="12 13" key="1">
    <citation type="journal article" date="2018" name="MBio">
        <title>Comparative Genomics Reveals the Core Gene Toolbox for the Fungus-Insect Symbiosis.</title>
        <authorList>
            <person name="Wang Y."/>
            <person name="Stata M."/>
            <person name="Wang W."/>
            <person name="Stajich J.E."/>
            <person name="White M.M."/>
            <person name="Moncalvo J.M."/>
        </authorList>
    </citation>
    <scope>NUCLEOTIDE SEQUENCE [LARGE SCALE GENOMIC DNA]</scope>
    <source>
        <strain evidence="12 13">SWE-8-4</strain>
    </source>
</reference>
<evidence type="ECO:0000313" key="12">
    <source>
        <dbReference type="EMBL" id="PVU94955.1"/>
    </source>
</evidence>
<dbReference type="Pfam" id="PF13774">
    <property type="entry name" value="Longin"/>
    <property type="match status" value="1"/>
</dbReference>
<evidence type="ECO:0000259" key="10">
    <source>
        <dbReference type="PROSITE" id="PS50859"/>
    </source>
</evidence>
<dbReference type="Pfam" id="PF00957">
    <property type="entry name" value="Synaptobrevin"/>
    <property type="match status" value="1"/>
</dbReference>
<evidence type="ECO:0000259" key="11">
    <source>
        <dbReference type="PROSITE" id="PS50892"/>
    </source>
</evidence>
<evidence type="ECO:0000256" key="2">
    <source>
        <dbReference type="ARBA" id="ARBA00008025"/>
    </source>
</evidence>
<dbReference type="GO" id="GO:0006888">
    <property type="term" value="P:endoplasmic reticulum to Golgi vesicle-mediated transport"/>
    <property type="evidence" value="ECO:0007669"/>
    <property type="project" value="TreeGrafter"/>
</dbReference>
<evidence type="ECO:0000256" key="9">
    <source>
        <dbReference type="PROSITE-ProRule" id="PRU00290"/>
    </source>
</evidence>
<evidence type="ECO:0000256" key="5">
    <source>
        <dbReference type="ARBA" id="ARBA00023139"/>
    </source>
</evidence>
<dbReference type="FunFam" id="1.20.5.110:FF:000020">
    <property type="entry name" value="synaptobrevin homolog YKT6"/>
    <property type="match status" value="1"/>
</dbReference>
<dbReference type="Gene3D" id="1.20.5.110">
    <property type="match status" value="1"/>
</dbReference>
<dbReference type="OrthoDB" id="27923at2759"/>
<comment type="subcellular location">
    <subcellularLocation>
        <location evidence="1">Cell membrane</location>
        <topology evidence="1">Lipid-anchor</topology>
        <orientation evidence="1">Cytoplasmic side</orientation>
    </subcellularLocation>
</comment>
<keyword evidence="5" id="KW-0564">Palmitate</keyword>
<evidence type="ECO:0000256" key="8">
    <source>
        <dbReference type="ARBA" id="ARBA00026133"/>
    </source>
</evidence>
<dbReference type="SUPFAM" id="SSF58038">
    <property type="entry name" value="SNARE fusion complex"/>
    <property type="match status" value="1"/>
</dbReference>
<comment type="caution">
    <text evidence="12">The sequence shown here is derived from an EMBL/GenBank/DDBJ whole genome shotgun (WGS) entry which is preliminary data.</text>
</comment>
<dbReference type="SUPFAM" id="SSF64356">
    <property type="entry name" value="SNARE-like"/>
    <property type="match status" value="1"/>
</dbReference>
<protein>
    <recommendedName>
        <fullName evidence="8">Synaptobrevin homolog YKT6</fullName>
    </recommendedName>
</protein>
<dbReference type="PANTHER" id="PTHR45806:SF1">
    <property type="entry name" value="SYNAPTOBREVIN HOMOLOG YKT6"/>
    <property type="match status" value="1"/>
</dbReference>
<dbReference type="GO" id="GO:0005484">
    <property type="term" value="F:SNAP receptor activity"/>
    <property type="evidence" value="ECO:0007669"/>
    <property type="project" value="TreeGrafter"/>
</dbReference>
<evidence type="ECO:0000256" key="7">
    <source>
        <dbReference type="ARBA" id="ARBA00023289"/>
    </source>
</evidence>
<keyword evidence="4" id="KW-0472">Membrane</keyword>
<dbReference type="InterPro" id="IPR010908">
    <property type="entry name" value="Longin_dom"/>
</dbReference>
<keyword evidence="3" id="KW-0488">Methylation</keyword>
<dbReference type="PROSITE" id="PS50859">
    <property type="entry name" value="LONGIN"/>
    <property type="match status" value="1"/>
</dbReference>
<dbReference type="SMART" id="SM01270">
    <property type="entry name" value="Longin"/>
    <property type="match status" value="1"/>
</dbReference>
<keyword evidence="6" id="KW-0449">Lipoprotein</keyword>
<dbReference type="InterPro" id="IPR011012">
    <property type="entry name" value="Longin-like_dom_sf"/>
</dbReference>
<evidence type="ECO:0000256" key="4">
    <source>
        <dbReference type="ARBA" id="ARBA00023136"/>
    </source>
</evidence>
<dbReference type="Proteomes" id="UP000245383">
    <property type="component" value="Unassembled WGS sequence"/>
</dbReference>
<dbReference type="InterPro" id="IPR042855">
    <property type="entry name" value="V_SNARE_CC"/>
</dbReference>
<gene>
    <name evidence="12" type="ORF">BB561_002138</name>
</gene>
<organism evidence="12 13">
    <name type="scientific">Smittium simulii</name>
    <dbReference type="NCBI Taxonomy" id="133385"/>
    <lineage>
        <taxon>Eukaryota</taxon>
        <taxon>Fungi</taxon>
        <taxon>Fungi incertae sedis</taxon>
        <taxon>Zoopagomycota</taxon>
        <taxon>Kickxellomycotina</taxon>
        <taxon>Harpellomycetes</taxon>
        <taxon>Harpellales</taxon>
        <taxon>Legeriomycetaceae</taxon>
        <taxon>Smittium</taxon>
    </lineage>
</organism>
<dbReference type="CDD" id="cd15867">
    <property type="entry name" value="R-SNARE_YKT6"/>
    <property type="match status" value="1"/>
</dbReference>
<dbReference type="PANTHER" id="PTHR45806">
    <property type="entry name" value="SYNAPTOBREVIN HOMOLOG YKT6"/>
    <property type="match status" value="1"/>
</dbReference>
<dbReference type="GO" id="GO:0005886">
    <property type="term" value="C:plasma membrane"/>
    <property type="evidence" value="ECO:0007669"/>
    <property type="project" value="UniProtKB-SubCell"/>
</dbReference>
<dbReference type="EMBL" id="MBFR01000069">
    <property type="protein sequence ID" value="PVU94955.1"/>
    <property type="molecule type" value="Genomic_DNA"/>
</dbReference>
<dbReference type="GO" id="GO:0005794">
    <property type="term" value="C:Golgi apparatus"/>
    <property type="evidence" value="ECO:0007669"/>
    <property type="project" value="TreeGrafter"/>
</dbReference>
<evidence type="ECO:0000313" key="13">
    <source>
        <dbReference type="Proteomes" id="UP000245383"/>
    </source>
</evidence>
<dbReference type="InterPro" id="IPR045848">
    <property type="entry name" value="R-SNARE_YKT6"/>
</dbReference>
<accession>A0A2T9YRI2</accession>
<name>A0A2T9YRI2_9FUNG</name>
<evidence type="ECO:0000256" key="6">
    <source>
        <dbReference type="ARBA" id="ARBA00023288"/>
    </source>
</evidence>
<proteinExistence type="inferred from homology"/>
<sequence length="190" mass="21385">MKVFFVGVVKADSKPATLLSKASDLSSFSFFQRSSIQDFLCFFATTIAERTQPGQRQGIEENSKPDGLAGTVITDQEYPSRVALSLANKIMDEFSLLYNQSQWASMNSLVEIPALQKLLVDYQKPQQADVIMNVQQELDETKVVLHKTIESLLERGERLDSLVERSNQLSDQSKMFYKTAKKANSCCIIM</sequence>
<dbReference type="Gene3D" id="3.30.450.50">
    <property type="entry name" value="Longin domain"/>
    <property type="match status" value="1"/>
</dbReference>
<keyword evidence="13" id="KW-1185">Reference proteome</keyword>
<dbReference type="AlphaFoldDB" id="A0A2T9YRI2"/>